<dbReference type="OrthoDB" id="10056816at2759"/>
<reference evidence="3" key="1">
    <citation type="submission" date="2021-02" db="EMBL/GenBank/DDBJ databases">
        <authorList>
            <person name="Nowell W R."/>
        </authorList>
    </citation>
    <scope>NUCLEOTIDE SEQUENCE</scope>
</reference>
<dbReference type="PANTHER" id="PTHR31475:SF5">
    <property type="entry name" value="UPF0462 PROTEIN C4ORF33 HOMOLOG"/>
    <property type="match status" value="1"/>
</dbReference>
<feature type="transmembrane region" description="Helical" evidence="2">
    <location>
        <begin position="6"/>
        <end position="25"/>
    </location>
</feature>
<proteinExistence type="inferred from homology"/>
<name>A0A814R0Y2_ADIRI</name>
<keyword evidence="2" id="KW-1133">Transmembrane helix</keyword>
<sequence length="226" mass="26338">MVNDKKNFIKLLILSGIVLCVLFTLNKRAKKMHFSIENQWNSVPITAHEPVQIRLLSTDDKNHLAIEIDAPFFNDPAPPTKSSTPGSYPELWNYEVVELFFLSSLTNHYLELEFSPHGHYLVLLLLDRRKELKQMLPLPFYQVERPSSTRWIGRARIPRSLFPAHVDRFNAYAIHGENDQRTYESLYPAPSDSVKPDFHRLEFFRSIDFESLLNIGEHDGDSWQNN</sequence>
<protein>
    <submittedName>
        <fullName evidence="3">Uncharacterized protein</fullName>
    </submittedName>
</protein>
<comment type="similarity">
    <text evidence="1">Belongs to the UPF0462 family.</text>
</comment>
<evidence type="ECO:0000256" key="1">
    <source>
        <dbReference type="ARBA" id="ARBA00038085"/>
    </source>
</evidence>
<evidence type="ECO:0000256" key="2">
    <source>
        <dbReference type="SAM" id="Phobius"/>
    </source>
</evidence>
<organism evidence="3 4">
    <name type="scientific">Adineta ricciae</name>
    <name type="common">Rotifer</name>
    <dbReference type="NCBI Taxonomy" id="249248"/>
    <lineage>
        <taxon>Eukaryota</taxon>
        <taxon>Metazoa</taxon>
        <taxon>Spiralia</taxon>
        <taxon>Gnathifera</taxon>
        <taxon>Rotifera</taxon>
        <taxon>Eurotatoria</taxon>
        <taxon>Bdelloidea</taxon>
        <taxon>Adinetida</taxon>
        <taxon>Adinetidae</taxon>
        <taxon>Adineta</taxon>
    </lineage>
</organism>
<evidence type="ECO:0000313" key="3">
    <source>
        <dbReference type="EMBL" id="CAF1127249.1"/>
    </source>
</evidence>
<dbReference type="PANTHER" id="PTHR31475">
    <property type="entry name" value="UPF0462 PROTEIN"/>
    <property type="match status" value="1"/>
</dbReference>
<comment type="caution">
    <text evidence="3">The sequence shown here is derived from an EMBL/GenBank/DDBJ whole genome shotgun (WGS) entry which is preliminary data.</text>
</comment>
<keyword evidence="2" id="KW-0812">Transmembrane</keyword>
<dbReference type="EMBL" id="CAJNOJ010000108">
    <property type="protein sequence ID" value="CAF1127249.1"/>
    <property type="molecule type" value="Genomic_DNA"/>
</dbReference>
<dbReference type="Gene3D" id="2.60.40.1190">
    <property type="match status" value="1"/>
</dbReference>
<evidence type="ECO:0000313" key="4">
    <source>
        <dbReference type="Proteomes" id="UP000663852"/>
    </source>
</evidence>
<dbReference type="Proteomes" id="UP000663852">
    <property type="component" value="Unassembled WGS sequence"/>
</dbReference>
<gene>
    <name evidence="3" type="ORF">EDS130_LOCUS21378</name>
</gene>
<dbReference type="AlphaFoldDB" id="A0A814R0Y2"/>
<accession>A0A814R0Y2</accession>
<keyword evidence="2" id="KW-0472">Membrane</keyword>